<dbReference type="GO" id="GO:0051259">
    <property type="term" value="P:protein complex oligomerization"/>
    <property type="evidence" value="ECO:0007669"/>
    <property type="project" value="InterPro"/>
</dbReference>
<comment type="subcellular location">
    <subcellularLocation>
        <location evidence="3">Cytoplasm</location>
    </subcellularLocation>
</comment>
<dbReference type="RefSeq" id="WP_047359182.1">
    <property type="nucleotide sequence ID" value="NZ_BPFM01000006.1"/>
</dbReference>
<dbReference type="PANTHER" id="PTHR34227:SF11">
    <property type="entry name" value="CHAPERONE PROTEIN TORD"/>
    <property type="match status" value="1"/>
</dbReference>
<evidence type="ECO:0000313" key="5">
    <source>
        <dbReference type="Proteomes" id="UP000192573"/>
    </source>
</evidence>
<evidence type="ECO:0000256" key="1">
    <source>
        <dbReference type="ARBA" id="ARBA00022490"/>
    </source>
</evidence>
<keyword evidence="2 3" id="KW-0143">Chaperone</keyword>
<comment type="similarity">
    <text evidence="3">Belongs to the TorD/DmsD family. TorD subfamily.</text>
</comment>
<protein>
    <recommendedName>
        <fullName evidence="3">Chaperone protein TorD</fullName>
    </recommendedName>
</protein>
<dbReference type="InterPro" id="IPR020945">
    <property type="entry name" value="DMSO/NO3_reduct_chaperone"/>
</dbReference>
<keyword evidence="1 3" id="KW-0963">Cytoplasm</keyword>
<proteinExistence type="inferred from homology"/>
<dbReference type="InterPro" id="IPR023069">
    <property type="entry name" value="Chaperone_TorD"/>
</dbReference>
<dbReference type="InterPro" id="IPR036411">
    <property type="entry name" value="TorD-like_sf"/>
</dbReference>
<dbReference type="InterPro" id="IPR050289">
    <property type="entry name" value="TorD/DmsD_chaperones"/>
</dbReference>
<comment type="caution">
    <text evidence="4">The sequence shown here is derived from an EMBL/GenBank/DDBJ whole genome shotgun (WGS) entry which is preliminary data.</text>
</comment>
<evidence type="ECO:0000313" key="4">
    <source>
        <dbReference type="EMBL" id="OQM43147.1"/>
    </source>
</evidence>
<dbReference type="EMBL" id="NAEW01000002">
    <property type="protein sequence ID" value="OQM43147.1"/>
    <property type="molecule type" value="Genomic_DNA"/>
</dbReference>
<comment type="function">
    <text evidence="3">Involved in the biogenesis of TorA. Acts on TorA before the insertion of the molybdenum cofactor and, as a result, probably favors a conformation of the apoenzyme that is competent for acquiring the cofactor.</text>
</comment>
<dbReference type="Pfam" id="PF02613">
    <property type="entry name" value="Nitrate_red_del"/>
    <property type="match status" value="1"/>
</dbReference>
<dbReference type="HAMAP" id="MF_01150">
    <property type="entry name" value="TorD"/>
    <property type="match status" value="1"/>
</dbReference>
<dbReference type="Proteomes" id="UP000192573">
    <property type="component" value="Unassembled WGS sequence"/>
</dbReference>
<sequence>MQHNHIHRQRAAVYQWFSQLLFRELDEEQLIRLESGESRKWLASLTAIPGLSVDVKNLERSLVRALRRESRQLELAADYASLFLLAPPGGVSPYAGHYPHTTAPEERKEMNVLLVEYGLTPQDNEPADHIAVQLALMARMVTKKETLSAQYYFLHHHIMCWAPLLRESCLHRDEEGVYPQAVNVITHFMREDELYLESLLVDDFYLSSQG</sequence>
<organism evidence="4 5">
    <name type="scientific">Citrobacter braakii</name>
    <dbReference type="NCBI Taxonomy" id="57706"/>
    <lineage>
        <taxon>Bacteria</taxon>
        <taxon>Pseudomonadati</taxon>
        <taxon>Pseudomonadota</taxon>
        <taxon>Gammaproteobacteria</taxon>
        <taxon>Enterobacterales</taxon>
        <taxon>Enterobacteriaceae</taxon>
        <taxon>Citrobacter</taxon>
        <taxon>Citrobacter freundii complex</taxon>
    </lineage>
</organism>
<name>A0A1V8P3I5_CITBR</name>
<dbReference type="GO" id="GO:0006457">
    <property type="term" value="P:protein folding"/>
    <property type="evidence" value="ECO:0007669"/>
    <property type="project" value="UniProtKB-UniRule"/>
</dbReference>
<dbReference type="Gene3D" id="1.20.120.1820">
    <property type="match status" value="1"/>
</dbReference>
<gene>
    <name evidence="3" type="primary">torD</name>
    <name evidence="4" type="ORF">BZK42_06305</name>
</gene>
<dbReference type="SUPFAM" id="SSF89155">
    <property type="entry name" value="TorD-like"/>
    <property type="match status" value="1"/>
</dbReference>
<dbReference type="Gene3D" id="1.20.1280.20">
    <property type="entry name" value="HscB, C-terminal domain"/>
    <property type="match status" value="1"/>
</dbReference>
<reference evidence="4 5" key="1">
    <citation type="submission" date="2017-03" db="EMBL/GenBank/DDBJ databases">
        <authorList>
            <person name="Afonso C.L."/>
            <person name="Miller P.J."/>
            <person name="Scott M.A."/>
            <person name="Spackman E."/>
            <person name="Goraichik I."/>
            <person name="Dimitrov K.M."/>
            <person name="Suarez D.L."/>
            <person name="Swayne D.E."/>
        </authorList>
    </citation>
    <scope>NUCLEOTIDE SEQUENCE [LARGE SCALE GENOMIC DNA]</scope>
    <source>
        <strain evidence="4 5">ATCC 51113</strain>
    </source>
</reference>
<evidence type="ECO:0000256" key="2">
    <source>
        <dbReference type="ARBA" id="ARBA00023186"/>
    </source>
</evidence>
<evidence type="ECO:0000256" key="3">
    <source>
        <dbReference type="HAMAP-Rule" id="MF_01150"/>
    </source>
</evidence>
<dbReference type="InterPro" id="IPR036386">
    <property type="entry name" value="HscB_C_sf"/>
</dbReference>
<dbReference type="PANTHER" id="PTHR34227">
    <property type="entry name" value="CHAPERONE PROTEIN YCDY"/>
    <property type="match status" value="1"/>
</dbReference>
<dbReference type="GO" id="GO:0005737">
    <property type="term" value="C:cytoplasm"/>
    <property type="evidence" value="ECO:0007669"/>
    <property type="project" value="UniProtKB-SubCell"/>
</dbReference>
<dbReference type="AlphaFoldDB" id="A0A1V8P3I5"/>
<dbReference type="NCBIfam" id="NF003442">
    <property type="entry name" value="PRK04976.1"/>
    <property type="match status" value="1"/>
</dbReference>
<accession>A0A1V8P3I5</accession>